<evidence type="ECO:0000256" key="6">
    <source>
        <dbReference type="SAM" id="SignalP"/>
    </source>
</evidence>
<dbReference type="SUPFAM" id="SSF53474">
    <property type="entry name" value="alpha/beta-Hydrolases"/>
    <property type="match status" value="1"/>
</dbReference>
<accession>A0A6I8MBL8</accession>
<keyword evidence="3" id="KW-0378">Hydrolase</keyword>
<evidence type="ECO:0000313" key="8">
    <source>
        <dbReference type="Proteomes" id="UP000423525"/>
    </source>
</evidence>
<dbReference type="KEGG" id="crf:FRC0190_01078"/>
<evidence type="ECO:0000313" key="7">
    <source>
        <dbReference type="EMBL" id="VZH85094.1"/>
    </source>
</evidence>
<dbReference type="GO" id="GO:0052689">
    <property type="term" value="F:carboxylic ester hydrolase activity"/>
    <property type="evidence" value="ECO:0007669"/>
    <property type="project" value="UniProtKB-KW"/>
</dbReference>
<evidence type="ECO:0000256" key="3">
    <source>
        <dbReference type="ARBA" id="ARBA00022801"/>
    </source>
</evidence>
<keyword evidence="6" id="KW-0732">Signal</keyword>
<name>A0A6I8MBL8_9CORY</name>
<dbReference type="InterPro" id="IPR029058">
    <property type="entry name" value="AB_hydrolase_fold"/>
</dbReference>
<feature type="chain" id="PRO_5026331238" evidence="6">
    <location>
        <begin position="34"/>
        <end position="486"/>
    </location>
</feature>
<feature type="signal peptide" evidence="6">
    <location>
        <begin position="1"/>
        <end position="33"/>
    </location>
</feature>
<dbReference type="SMART" id="SM01110">
    <property type="entry name" value="Cutinase"/>
    <property type="match status" value="1"/>
</dbReference>
<evidence type="ECO:0000256" key="5">
    <source>
        <dbReference type="SAM" id="MobiDB-lite"/>
    </source>
</evidence>
<reference evidence="7 8" key="1">
    <citation type="submission" date="2019-11" db="EMBL/GenBank/DDBJ databases">
        <authorList>
            <person name="Brisse S."/>
        </authorList>
    </citation>
    <scope>NUCLEOTIDE SEQUENCE [LARGE SCALE GENOMIC DNA]</scope>
    <source>
        <strain evidence="7">FRC0190</strain>
    </source>
</reference>
<dbReference type="Gene3D" id="3.40.50.1820">
    <property type="entry name" value="alpha/beta hydrolase"/>
    <property type="match status" value="1"/>
</dbReference>
<evidence type="ECO:0000256" key="1">
    <source>
        <dbReference type="ARBA" id="ARBA00007534"/>
    </source>
</evidence>
<dbReference type="Proteomes" id="UP000423525">
    <property type="component" value="Chromosome"/>
</dbReference>
<dbReference type="PANTHER" id="PTHR33630">
    <property type="entry name" value="CUTINASE RV1984C-RELATED-RELATED"/>
    <property type="match status" value="1"/>
</dbReference>
<keyword evidence="2" id="KW-0719">Serine esterase</keyword>
<dbReference type="AlphaFoldDB" id="A0A6I8MBL8"/>
<dbReference type="RefSeq" id="WP_155872579.1">
    <property type="nucleotide sequence ID" value="NZ_CP168248.1"/>
</dbReference>
<proteinExistence type="inferred from homology"/>
<gene>
    <name evidence="7" type="ORF">FRC0190_01078</name>
</gene>
<dbReference type="InterPro" id="IPR000675">
    <property type="entry name" value="Cutinase/axe"/>
</dbReference>
<keyword evidence="4" id="KW-1015">Disulfide bond</keyword>
<sequence length="486" mass="51916">MSRATLGIRSSWVGFVAAATTAMASTIAPVVHAQVVHHVPDDGCSAVEVAVVGGTTQANIRDDPHDVYSFGKGTNFAVNMTRRFHNVTAWQLPYYASAGITASSNDAEQEEFPPYAVSKNRGVDALDAHLSEQAVKCPDTQFVIAGFSQGAHIAGDMAERISRGKTNPALTPERVLGVYLLADPGRSDLPMNPVQGQTTTGKGGPLTENGAVLIETNLGLPGAGSVGIAGPRAAGAFSNLPGKVRSICSSGDPACAVHPKGLLASVGKWANDQNDFEHVPVESVRTMMLNGSFFMSLAPQISKILGAMYDSDPVALKQHFDEASMHPRLTQPERNTLHLVGAEIAGLMGHLKQERDQLAVGSSDTGLSSGGPRDRLMALEKIVQKQTGLVELQLAVGLMIVHLSYTGDSREVSTVGAQRADDWIDSDMTQLLSEYLNTPSVRAPYVTLGERHTFVQKMGWPIWWVVSSILGQRNHAARGVWEFFGL</sequence>
<protein>
    <submittedName>
        <fullName evidence="7">Cutinase family protein</fullName>
    </submittedName>
</protein>
<evidence type="ECO:0000256" key="2">
    <source>
        <dbReference type="ARBA" id="ARBA00022487"/>
    </source>
</evidence>
<feature type="region of interest" description="Disordered" evidence="5">
    <location>
        <begin position="187"/>
        <end position="206"/>
    </location>
</feature>
<organism evidence="7 8">
    <name type="scientific">Corynebacterium rouxii</name>
    <dbReference type="NCBI Taxonomy" id="2719119"/>
    <lineage>
        <taxon>Bacteria</taxon>
        <taxon>Bacillati</taxon>
        <taxon>Actinomycetota</taxon>
        <taxon>Actinomycetes</taxon>
        <taxon>Mycobacteriales</taxon>
        <taxon>Corynebacteriaceae</taxon>
        <taxon>Corynebacterium</taxon>
    </lineage>
</organism>
<evidence type="ECO:0000256" key="4">
    <source>
        <dbReference type="ARBA" id="ARBA00023157"/>
    </source>
</evidence>
<dbReference type="Pfam" id="PF01083">
    <property type="entry name" value="Cutinase"/>
    <property type="match status" value="1"/>
</dbReference>
<dbReference type="EMBL" id="LR738855">
    <property type="protein sequence ID" value="VZH85094.1"/>
    <property type="molecule type" value="Genomic_DNA"/>
</dbReference>
<dbReference type="PANTHER" id="PTHR33630:SF9">
    <property type="entry name" value="CUTINASE 4"/>
    <property type="match status" value="1"/>
</dbReference>
<comment type="similarity">
    <text evidence="1">Belongs to the cutinase family.</text>
</comment>